<feature type="transmembrane region" description="Helical" evidence="5">
    <location>
        <begin position="87"/>
        <end position="104"/>
    </location>
</feature>
<keyword evidence="3 5" id="KW-1133">Transmembrane helix</keyword>
<feature type="non-terminal residue" evidence="6">
    <location>
        <position position="198"/>
    </location>
</feature>
<feature type="transmembrane region" description="Helical" evidence="5">
    <location>
        <begin position="13"/>
        <end position="35"/>
    </location>
</feature>
<reference evidence="6" key="2">
    <citation type="journal article" date="2014" name="ISME J.">
        <title>Microbial stratification in low pH oxic and suboxic macroscopic growths along an acid mine drainage.</title>
        <authorList>
            <person name="Mendez-Garcia C."/>
            <person name="Mesa V."/>
            <person name="Sprenger R.R."/>
            <person name="Richter M."/>
            <person name="Diez M.S."/>
            <person name="Solano J."/>
            <person name="Bargiela R."/>
            <person name="Golyshina O.V."/>
            <person name="Manteca A."/>
            <person name="Ramos J.L."/>
            <person name="Gallego J.R."/>
            <person name="Llorente I."/>
            <person name="Martins Dos Santos V.A."/>
            <person name="Jensen O.N."/>
            <person name="Pelaez A.I."/>
            <person name="Sanchez J."/>
            <person name="Ferrer M."/>
        </authorList>
    </citation>
    <scope>NUCLEOTIDE SEQUENCE</scope>
</reference>
<comment type="subcellular location">
    <subcellularLocation>
        <location evidence="1">Membrane</location>
        <topology evidence="1">Multi-pass membrane protein</topology>
    </subcellularLocation>
</comment>
<feature type="transmembrane region" description="Helical" evidence="5">
    <location>
        <begin position="47"/>
        <end position="67"/>
    </location>
</feature>
<name>T0YBX1_9ZZZZ</name>
<keyword evidence="4 5" id="KW-0472">Membrane</keyword>
<sequence>MGTRLPLVGSADAIALVGLFAAARMFMTLAAMDVGTAFGTLGARREMMVGFLAEPALLMVIFVASQISSSTALPVITDHLASGRLGLSPGLAFSAVAFILVLLAENARIPVDNPATHLELTMIHEAMVLEYSARHLALMEWAAQLKLFNYVCIGFALFLPWGVATGHIGPMGLAVAIPALAIKLAVAGAGLALIETLS</sequence>
<evidence type="ECO:0000256" key="2">
    <source>
        <dbReference type="ARBA" id="ARBA00022692"/>
    </source>
</evidence>
<reference evidence="6" key="1">
    <citation type="submission" date="2013-08" db="EMBL/GenBank/DDBJ databases">
        <authorList>
            <person name="Mendez C."/>
            <person name="Richter M."/>
            <person name="Ferrer M."/>
            <person name="Sanchez J."/>
        </authorList>
    </citation>
    <scope>NUCLEOTIDE SEQUENCE</scope>
</reference>
<dbReference type="GO" id="GO:0005886">
    <property type="term" value="C:plasma membrane"/>
    <property type="evidence" value="ECO:0007669"/>
    <property type="project" value="TreeGrafter"/>
</dbReference>
<evidence type="ECO:0000256" key="3">
    <source>
        <dbReference type="ARBA" id="ARBA00022989"/>
    </source>
</evidence>
<dbReference type="InterPro" id="IPR052561">
    <property type="entry name" value="ComplexI_Subunit1"/>
</dbReference>
<gene>
    <name evidence="6" type="ORF">B1A_19307</name>
</gene>
<dbReference type="Pfam" id="PF00146">
    <property type="entry name" value="NADHdh"/>
    <property type="match status" value="1"/>
</dbReference>
<evidence type="ECO:0000256" key="5">
    <source>
        <dbReference type="SAM" id="Phobius"/>
    </source>
</evidence>
<evidence type="ECO:0000256" key="1">
    <source>
        <dbReference type="ARBA" id="ARBA00004141"/>
    </source>
</evidence>
<comment type="caution">
    <text evidence="6">The sequence shown here is derived from an EMBL/GenBank/DDBJ whole genome shotgun (WGS) entry which is preliminary data.</text>
</comment>
<dbReference type="AlphaFoldDB" id="T0YBX1"/>
<keyword evidence="2 5" id="KW-0812">Transmembrane</keyword>
<evidence type="ECO:0000256" key="4">
    <source>
        <dbReference type="ARBA" id="ARBA00023136"/>
    </source>
</evidence>
<organism evidence="6">
    <name type="scientific">mine drainage metagenome</name>
    <dbReference type="NCBI Taxonomy" id="410659"/>
    <lineage>
        <taxon>unclassified sequences</taxon>
        <taxon>metagenomes</taxon>
        <taxon>ecological metagenomes</taxon>
    </lineage>
</organism>
<accession>T0YBX1</accession>
<dbReference type="PANTHER" id="PTHR43359">
    <property type="entry name" value="FORMATE HYDROGENLYASE SUBUNIT 4"/>
    <property type="match status" value="1"/>
</dbReference>
<dbReference type="PANTHER" id="PTHR43359:SF1">
    <property type="entry name" value="FORMATE HYDROGENLYASE SUBUNIT 4-RELATED"/>
    <property type="match status" value="1"/>
</dbReference>
<dbReference type="EMBL" id="AUZX01014244">
    <property type="protein sequence ID" value="EQD32756.1"/>
    <property type="molecule type" value="Genomic_DNA"/>
</dbReference>
<feature type="transmembrane region" description="Helical" evidence="5">
    <location>
        <begin position="170"/>
        <end position="194"/>
    </location>
</feature>
<evidence type="ECO:0000313" key="6">
    <source>
        <dbReference type="EMBL" id="EQD32756.1"/>
    </source>
</evidence>
<feature type="transmembrane region" description="Helical" evidence="5">
    <location>
        <begin position="147"/>
        <end position="164"/>
    </location>
</feature>
<proteinExistence type="predicted"/>
<dbReference type="InterPro" id="IPR001694">
    <property type="entry name" value="NADH_UbQ_OxRdtase_su1/FPO"/>
</dbReference>
<protein>
    <submittedName>
        <fullName evidence="6">Respiratory-chain NADH dehydrogenase, subunit 1</fullName>
    </submittedName>
</protein>